<dbReference type="PANTHER" id="PTHR35149">
    <property type="entry name" value="SLL5132 PROTEIN"/>
    <property type="match status" value="1"/>
</dbReference>
<dbReference type="RefSeq" id="WP_044011388.1">
    <property type="nucleotide sequence ID" value="NZ_AWTT01000052.1"/>
</dbReference>
<evidence type="ECO:0000259" key="1">
    <source>
        <dbReference type="Pfam" id="PF03235"/>
    </source>
</evidence>
<protein>
    <recommendedName>
        <fullName evidence="5">DUF262 domain-containing protein</fullName>
    </recommendedName>
</protein>
<evidence type="ECO:0000313" key="3">
    <source>
        <dbReference type="EMBL" id="KIS02735.1"/>
    </source>
</evidence>
<accession>A0A0D1A4B2</accession>
<comment type="caution">
    <text evidence="3">The sequence shown here is derived from an EMBL/GenBank/DDBJ whole genome shotgun (WGS) entry which is preliminary data.</text>
</comment>
<dbReference type="Proteomes" id="UP000032279">
    <property type="component" value="Unassembled WGS sequence"/>
</dbReference>
<feature type="domain" description="GmrSD restriction endonucleases N-terminal" evidence="1">
    <location>
        <begin position="12"/>
        <end position="233"/>
    </location>
</feature>
<dbReference type="PATRIC" id="fig|1335616.4.peg.1707"/>
<evidence type="ECO:0000313" key="4">
    <source>
        <dbReference type="Proteomes" id="UP000032279"/>
    </source>
</evidence>
<evidence type="ECO:0008006" key="5">
    <source>
        <dbReference type="Google" id="ProtNLM"/>
    </source>
</evidence>
<dbReference type="Pfam" id="PF07510">
    <property type="entry name" value="GmrSD_C"/>
    <property type="match status" value="1"/>
</dbReference>
<evidence type="ECO:0000259" key="2">
    <source>
        <dbReference type="Pfam" id="PF07510"/>
    </source>
</evidence>
<dbReference type="InterPro" id="IPR004919">
    <property type="entry name" value="GmrSD_N"/>
</dbReference>
<keyword evidence="4" id="KW-1185">Reference proteome</keyword>
<dbReference type="AlphaFoldDB" id="A0A0D1A4B2"/>
<dbReference type="EMBL" id="AWTT01000052">
    <property type="protein sequence ID" value="KIS02735.1"/>
    <property type="molecule type" value="Genomic_DNA"/>
</dbReference>
<dbReference type="InterPro" id="IPR011089">
    <property type="entry name" value="GmrSD_C"/>
</dbReference>
<dbReference type="Pfam" id="PF03235">
    <property type="entry name" value="GmrSD_N"/>
    <property type="match status" value="1"/>
</dbReference>
<dbReference type="OrthoDB" id="9798761at2"/>
<sequence>MTTSIEVNKKSVKQLLESGKRQKFVIPEYQRPYAWSEEQAQTLFDDLVEYTVNDNEETYFLGTIVSYENNSTQEIIDGQQRITTLFLLLRALYTKLSKQTPSHQVNFQKSQIEPAIWAQDEVTGKIDFDKILISSEVMGDDGNQRFTEILKSGRSDPKFNDNYSKNYILFQQQIEEFPTDQPMQLYAFISNILNRAILLPITADSQDTALTIFSTLNDRGLALSDADIFKAKIYNHLDATGKNKFIEKWKRLDEDTTQASESIQKLFYYYMFYLRALENDRKTTTPGIRKYYSRDNFKRLYQNDLMDNLNAILSLWIVVNNRTEIDESWSKNIQIKQTLDELTSYPNEFWKYPVVIFYLKHHFDDNFDQTFLKFLRHLLAALCARYIVTPTINAAKRGILNLNAEIVKSSTPKFDFSVVDENELKEKIKNAHRNTVRMILKILAYQQQDDLLPRKWEIEHILPQKWQSSFFPSNSDKEVKELVEHIGNKIPFEKRLNIIASNGYFEKKQESYAKTKIQILLDLSATNTKWGLDEIRERDMRTSDDLVSLLNMWGLNENEDESEIDAFQVKIPVNQVEKYNGFTNALGLDDSDGSRREFLDLVSKKK</sequence>
<name>A0A0D1A4B2_9LACO</name>
<feature type="domain" description="GmrSD restriction endonucleases C-terminal" evidence="2">
    <location>
        <begin position="421"/>
        <end position="538"/>
    </location>
</feature>
<proteinExistence type="predicted"/>
<reference evidence="3 4" key="1">
    <citation type="submission" date="2013-08" db="EMBL/GenBank/DDBJ databases">
        <title>Lactobacillus wasatchii sp. WDC04, a late gas producing bacteria isolated from aged chedder cheese.</title>
        <authorList>
            <person name="Oberg C.J."/>
            <person name="Culumber M."/>
            <person name="McMahon D.J."/>
            <person name="Broadbent J.R."/>
            <person name="Oberg T.S."/>
            <person name="Ortaki F."/>
        </authorList>
    </citation>
    <scope>NUCLEOTIDE SEQUENCE [LARGE SCALE GENOMIC DNA]</scope>
    <source>
        <strain evidence="3 4">WDC04</strain>
    </source>
</reference>
<organism evidence="3 4">
    <name type="scientific">Paucilactobacillus wasatchensis</name>
    <dbReference type="NCBI Taxonomy" id="1335616"/>
    <lineage>
        <taxon>Bacteria</taxon>
        <taxon>Bacillati</taxon>
        <taxon>Bacillota</taxon>
        <taxon>Bacilli</taxon>
        <taxon>Lactobacillales</taxon>
        <taxon>Lactobacillaceae</taxon>
        <taxon>Paucilactobacillus</taxon>
    </lineage>
</organism>
<dbReference type="PANTHER" id="PTHR35149:SF2">
    <property type="entry name" value="DUF262 DOMAIN-CONTAINING PROTEIN"/>
    <property type="match status" value="1"/>
</dbReference>
<gene>
    <name evidence="3" type="ORF">WDC_1698</name>
</gene>